<comment type="caution">
    <text evidence="16">The sequence shown here is derived from an EMBL/GenBank/DDBJ whole genome shotgun (WGS) entry which is preliminary data.</text>
</comment>
<dbReference type="InterPro" id="IPR027417">
    <property type="entry name" value="P-loop_NTPase"/>
</dbReference>
<dbReference type="GO" id="GO:0016787">
    <property type="term" value="F:hydrolase activity"/>
    <property type="evidence" value="ECO:0007669"/>
    <property type="project" value="UniProtKB-KW"/>
</dbReference>
<evidence type="ECO:0000256" key="8">
    <source>
        <dbReference type="ARBA" id="ARBA00022853"/>
    </source>
</evidence>
<reference evidence="16 17" key="1">
    <citation type="submission" date="2024-03" db="EMBL/GenBank/DDBJ databases">
        <title>Adaptation during the transition from Ophiocordyceps entomopathogen to insect associate is accompanied by gene loss and intensified selection.</title>
        <authorList>
            <person name="Ward C.M."/>
            <person name="Onetto C.A."/>
            <person name="Borneman A.R."/>
        </authorList>
    </citation>
    <scope>NUCLEOTIDE SEQUENCE [LARGE SCALE GENOMIC DNA]</scope>
    <source>
        <strain evidence="16">AWRI1</strain>
        <tissue evidence="16">Single Adult Female</tissue>
    </source>
</reference>
<evidence type="ECO:0000256" key="2">
    <source>
        <dbReference type="ARBA" id="ARBA00007025"/>
    </source>
</evidence>
<keyword evidence="7" id="KW-0067">ATP-binding</keyword>
<dbReference type="InterPro" id="IPR001650">
    <property type="entry name" value="Helicase_C-like"/>
</dbReference>
<evidence type="ECO:0000256" key="6">
    <source>
        <dbReference type="ARBA" id="ARBA00022806"/>
    </source>
</evidence>
<evidence type="ECO:0000256" key="13">
    <source>
        <dbReference type="SAM" id="MobiDB-lite"/>
    </source>
</evidence>
<dbReference type="Gene3D" id="3.40.50.300">
    <property type="entry name" value="P-loop containing nucleotide triphosphate hydrolases"/>
    <property type="match status" value="1"/>
</dbReference>
<dbReference type="Pfam" id="PF00176">
    <property type="entry name" value="SNF2-rel_dom"/>
    <property type="match status" value="1"/>
</dbReference>
<dbReference type="GO" id="GO:0005524">
    <property type="term" value="F:ATP binding"/>
    <property type="evidence" value="ECO:0007669"/>
    <property type="project" value="UniProtKB-KW"/>
</dbReference>
<evidence type="ECO:0000313" key="17">
    <source>
        <dbReference type="Proteomes" id="UP001367676"/>
    </source>
</evidence>
<evidence type="ECO:0000256" key="5">
    <source>
        <dbReference type="ARBA" id="ARBA00022801"/>
    </source>
</evidence>
<keyword evidence="17" id="KW-1185">Reference proteome</keyword>
<comment type="similarity">
    <text evidence="2">Belongs to the SNF2/RAD54 helicase family.</text>
</comment>
<evidence type="ECO:0000256" key="12">
    <source>
        <dbReference type="ARBA" id="ARBA00069890"/>
    </source>
</evidence>
<dbReference type="CDD" id="cd18793">
    <property type="entry name" value="SF2_C_SNF"/>
    <property type="match status" value="1"/>
</dbReference>
<feature type="region of interest" description="Disordered" evidence="13">
    <location>
        <begin position="140"/>
        <end position="172"/>
    </location>
</feature>
<dbReference type="Gene3D" id="3.40.50.10810">
    <property type="entry name" value="Tandem AAA-ATPase domain"/>
    <property type="match status" value="1"/>
</dbReference>
<dbReference type="SMART" id="SM00487">
    <property type="entry name" value="DEXDc"/>
    <property type="match status" value="1"/>
</dbReference>
<feature type="domain" description="Helicase C-terminal" evidence="15">
    <location>
        <begin position="661"/>
        <end position="825"/>
    </location>
</feature>
<gene>
    <name evidence="16" type="ORF">V9T40_011216</name>
</gene>
<dbReference type="GO" id="GO:0003678">
    <property type="term" value="F:DNA helicase activity"/>
    <property type="evidence" value="ECO:0007669"/>
    <property type="project" value="UniProtKB-EC"/>
</dbReference>
<accession>A0AAN9T7H5</accession>
<dbReference type="GO" id="GO:0005634">
    <property type="term" value="C:nucleus"/>
    <property type="evidence" value="ECO:0007669"/>
    <property type="project" value="UniProtKB-SubCell"/>
</dbReference>
<evidence type="ECO:0000256" key="10">
    <source>
        <dbReference type="ARBA" id="ARBA00023242"/>
    </source>
</evidence>
<feature type="compositionally biased region" description="Polar residues" evidence="13">
    <location>
        <begin position="1"/>
        <end position="10"/>
    </location>
</feature>
<dbReference type="GO" id="GO:0005694">
    <property type="term" value="C:chromosome"/>
    <property type="evidence" value="ECO:0007669"/>
    <property type="project" value="UniProtKB-ARBA"/>
</dbReference>
<keyword evidence="4" id="KW-0547">Nucleotide-binding</keyword>
<dbReference type="Pfam" id="PF00271">
    <property type="entry name" value="Helicase_C"/>
    <property type="match status" value="1"/>
</dbReference>
<feature type="compositionally biased region" description="Low complexity" evidence="13">
    <location>
        <begin position="32"/>
        <end position="43"/>
    </location>
</feature>
<evidence type="ECO:0000256" key="3">
    <source>
        <dbReference type="ARBA" id="ARBA00012551"/>
    </source>
</evidence>
<comment type="subcellular location">
    <subcellularLocation>
        <location evidence="1">Nucleus</location>
    </subcellularLocation>
</comment>
<evidence type="ECO:0000256" key="1">
    <source>
        <dbReference type="ARBA" id="ARBA00004123"/>
    </source>
</evidence>
<proteinExistence type="inferred from homology"/>
<dbReference type="InterPro" id="IPR049730">
    <property type="entry name" value="SNF2/RAD54-like_C"/>
</dbReference>
<evidence type="ECO:0000256" key="9">
    <source>
        <dbReference type="ARBA" id="ARBA00023125"/>
    </source>
</evidence>
<dbReference type="Proteomes" id="UP001367676">
    <property type="component" value="Unassembled WGS sequence"/>
</dbReference>
<feature type="domain" description="Helicase ATP-binding" evidence="14">
    <location>
        <begin position="306"/>
        <end position="478"/>
    </location>
</feature>
<evidence type="ECO:0000256" key="7">
    <source>
        <dbReference type="ARBA" id="ARBA00022840"/>
    </source>
</evidence>
<keyword evidence="9" id="KW-0238">DNA-binding</keyword>
<evidence type="ECO:0000256" key="11">
    <source>
        <dbReference type="ARBA" id="ARBA00059294"/>
    </source>
</evidence>
<dbReference type="InterPro" id="IPR000330">
    <property type="entry name" value="SNF2_N"/>
</dbReference>
<keyword evidence="5" id="KW-0378">Hydrolase</keyword>
<protein>
    <recommendedName>
        <fullName evidence="12">SWI/SNF-related matrix-associated actin-dependent regulator of chromatin subfamily A containing DEAD/H box 1 homolog</fullName>
        <ecNumber evidence="3">3.6.4.12</ecNumber>
    </recommendedName>
</protein>
<organism evidence="16 17">
    <name type="scientific">Parthenolecanium corni</name>
    <dbReference type="NCBI Taxonomy" id="536013"/>
    <lineage>
        <taxon>Eukaryota</taxon>
        <taxon>Metazoa</taxon>
        <taxon>Ecdysozoa</taxon>
        <taxon>Arthropoda</taxon>
        <taxon>Hexapoda</taxon>
        <taxon>Insecta</taxon>
        <taxon>Pterygota</taxon>
        <taxon>Neoptera</taxon>
        <taxon>Paraneoptera</taxon>
        <taxon>Hemiptera</taxon>
        <taxon>Sternorrhyncha</taxon>
        <taxon>Coccoidea</taxon>
        <taxon>Coccidae</taxon>
        <taxon>Parthenolecanium</taxon>
    </lineage>
</organism>
<feature type="compositionally biased region" description="Basic and acidic residues" evidence="13">
    <location>
        <begin position="81"/>
        <end position="90"/>
    </location>
</feature>
<keyword evidence="8" id="KW-0156">Chromatin regulator</keyword>
<evidence type="ECO:0000259" key="14">
    <source>
        <dbReference type="PROSITE" id="PS51192"/>
    </source>
</evidence>
<dbReference type="InterPro" id="IPR014001">
    <property type="entry name" value="Helicase_ATP-bd"/>
</dbReference>
<dbReference type="GO" id="GO:0003677">
    <property type="term" value="F:DNA binding"/>
    <property type="evidence" value="ECO:0007669"/>
    <property type="project" value="UniProtKB-KW"/>
</dbReference>
<dbReference type="SMART" id="SM00490">
    <property type="entry name" value="HELICc"/>
    <property type="match status" value="1"/>
</dbReference>
<dbReference type="InterPro" id="IPR038718">
    <property type="entry name" value="SNF2-like_sf"/>
</dbReference>
<dbReference type="GO" id="GO:0006325">
    <property type="term" value="P:chromatin organization"/>
    <property type="evidence" value="ECO:0007669"/>
    <property type="project" value="UniProtKB-KW"/>
</dbReference>
<feature type="region of interest" description="Disordered" evidence="13">
    <location>
        <begin position="1"/>
        <end position="125"/>
    </location>
</feature>
<keyword evidence="10" id="KW-0539">Nucleus</keyword>
<evidence type="ECO:0000313" key="16">
    <source>
        <dbReference type="EMBL" id="KAK7574025.1"/>
    </source>
</evidence>
<feature type="compositionally biased region" description="Acidic residues" evidence="13">
    <location>
        <begin position="150"/>
        <end position="161"/>
    </location>
</feature>
<dbReference type="PROSITE" id="PS51194">
    <property type="entry name" value="HELICASE_CTER"/>
    <property type="match status" value="1"/>
</dbReference>
<dbReference type="EMBL" id="JBBCAQ010000037">
    <property type="protein sequence ID" value="KAK7574025.1"/>
    <property type="molecule type" value="Genomic_DNA"/>
</dbReference>
<comment type="function">
    <text evidence="11">DNA helicase that possesses intrinsic ATP-dependent nucleosome-remodeling activity and is both required for DNA repair and heterochromatin organization. Promotes DNA end resection of double-strand breaks (DSBs) following DNA damage: probably acts by weakening histone DNA interactions in nucleosomes flanking DSBs.</text>
</comment>
<evidence type="ECO:0000256" key="4">
    <source>
        <dbReference type="ARBA" id="ARBA00022741"/>
    </source>
</evidence>
<dbReference type="PANTHER" id="PTHR10799">
    <property type="entry name" value="SNF2/RAD54 HELICASE FAMILY"/>
    <property type="match status" value="1"/>
</dbReference>
<evidence type="ECO:0000259" key="15">
    <source>
        <dbReference type="PROSITE" id="PS51194"/>
    </source>
</evidence>
<name>A0AAN9T7H5_9HEMI</name>
<sequence length="832" mass="95068">MAAGSSSGNRNILDMLKNFKPPEKPKLNYVMSSSSSPSPDGSPVLKKRSTVINLDSDSDPEPDVKEAACLDSDENVVSPELFRHETTKDDTENECEFVETPVNAVDLESTATNREAADSSSEDEILRPIKRKAAIFSNKKEKRQKRSLDSDDDENDADEENYQNGGGCVYDSEEGEEEGVKINIALRTQVLDLLNNGTEKDLNAFPNMSPKKMELIFANRPYSTWIDAVQKMINIKGLNCSLLNKIGETINAKGMVEKLMSRCENLATRMGKEVSTGGTLVSKAPTLLNPDMKLTSYQMVGLNWLALMRTRSLNSILADEMGLGKTIQVIAFLAFLKENELTGKENPHLVIVPSSTLDNWYNEFEKWCPTLNVHIYHGNQFERRMMRQAWKKNGFGDIEVVLTTYSCATSSFEEKKFFQKKEFNYIIFDEAHMLKNMNTQRYDALIQFNGNFKILLTGTPLQNNLLELMSLLIFLMPDFFKRNIHEIKLLFSKCAKTINADSSIYEKERLNQAKLIIEPFMLRRLKENVLRDLPPKTITVEKCKMLPEQKVEYDNILMEFKEISEAQDSNSHLVYFTMLRKMANHPLLLRYYFTEDKLEKMAQRLAKDPDYKGTTAQYIQEDLYFKSDFELHCLCQNFECLQELNFQVPTEMFLNSGKFEKLTLLLSSLKEEGHRVLIFSQFILMLDILEVYCEIKGHNFLRLDGSTQTGERQDLINEYSENNDIFVFLLSTKAGGLGINLTAADTVIIHDIDFNPYNDKQAEDRCHRVGQTKPVQVFKMISEGTVEEKMLNAATNKLYLEKEITAVEADEKTDTKTVLQLLKESLSLQDPV</sequence>
<dbReference type="EC" id="3.6.4.12" evidence="3"/>
<dbReference type="SUPFAM" id="SSF52540">
    <property type="entry name" value="P-loop containing nucleoside triphosphate hydrolases"/>
    <property type="match status" value="2"/>
</dbReference>
<keyword evidence="6" id="KW-0347">Helicase</keyword>
<dbReference type="FunFam" id="3.40.50.10810:FF:000014">
    <property type="entry name" value="SWI/SNF-related matrix-associated actin-dependent regulator of chromatin subfamily A containing DEAD/H box 1"/>
    <property type="match status" value="1"/>
</dbReference>
<dbReference type="PROSITE" id="PS51192">
    <property type="entry name" value="HELICASE_ATP_BIND_1"/>
    <property type="match status" value="1"/>
</dbReference>
<dbReference type="AlphaFoldDB" id="A0AAN9T7H5"/>